<dbReference type="NCBIfam" id="TIGR02193">
    <property type="entry name" value="heptsyl_trn_I"/>
    <property type="match status" value="1"/>
</dbReference>
<name>A0A0C2F3R6_9PSED</name>
<evidence type="ECO:0000256" key="4">
    <source>
        <dbReference type="ARBA" id="ARBA00022519"/>
    </source>
</evidence>
<evidence type="ECO:0000256" key="5">
    <source>
        <dbReference type="ARBA" id="ARBA00022676"/>
    </source>
</evidence>
<keyword evidence="4" id="KW-0997">Cell inner membrane</keyword>
<comment type="catalytic activity">
    <reaction evidence="13">
        <text>an alpha-Kdo-(2-&gt;4)-alpha-Kdo-(2-&gt;6)-lipid A + ADP-L-glycero-beta-D-manno-heptose = an L-alpha-D-Hep-(1-&gt;5)-[alpha-Kdo-(2-&gt;4)]-alpha-Kdo-(2-&gt;6)-lipid A + ADP + H(+)</text>
        <dbReference type="Rhea" id="RHEA:74067"/>
        <dbReference type="ChEBI" id="CHEBI:15378"/>
        <dbReference type="ChEBI" id="CHEBI:61506"/>
        <dbReference type="ChEBI" id="CHEBI:176431"/>
        <dbReference type="ChEBI" id="CHEBI:193068"/>
        <dbReference type="ChEBI" id="CHEBI:456216"/>
        <dbReference type="EC" id="2.4.99.23"/>
    </reaction>
</comment>
<evidence type="ECO:0000256" key="3">
    <source>
        <dbReference type="ARBA" id="ARBA00022475"/>
    </source>
</evidence>
<dbReference type="Proteomes" id="UP000031535">
    <property type="component" value="Unassembled WGS sequence"/>
</dbReference>
<dbReference type="PANTHER" id="PTHR30160">
    <property type="entry name" value="TETRAACYLDISACCHARIDE 4'-KINASE-RELATED"/>
    <property type="match status" value="1"/>
</dbReference>
<evidence type="ECO:0000256" key="11">
    <source>
        <dbReference type="ARBA" id="ARBA00044190"/>
    </source>
</evidence>
<comment type="subcellular location">
    <subcellularLocation>
        <location evidence="1">Cell inner membrane</location>
        <topology evidence="1">Peripheral membrane protein</topology>
        <orientation evidence="1">Cytoplasmic side</orientation>
    </subcellularLocation>
</comment>
<dbReference type="OrthoDB" id="9767552at2"/>
<evidence type="ECO:0000256" key="9">
    <source>
        <dbReference type="ARBA" id="ARBA00043995"/>
    </source>
</evidence>
<dbReference type="GO" id="GO:0009244">
    <property type="term" value="P:lipopolysaccharide core region biosynthetic process"/>
    <property type="evidence" value="ECO:0007669"/>
    <property type="project" value="InterPro"/>
</dbReference>
<organism evidence="14 15">
    <name type="scientific">Pseudomonas batumici</name>
    <dbReference type="NCBI Taxonomy" id="226910"/>
    <lineage>
        <taxon>Bacteria</taxon>
        <taxon>Pseudomonadati</taxon>
        <taxon>Pseudomonadota</taxon>
        <taxon>Gammaproteobacteria</taxon>
        <taxon>Pseudomonadales</taxon>
        <taxon>Pseudomonadaceae</taxon>
        <taxon>Pseudomonas</taxon>
    </lineage>
</organism>
<keyword evidence="3" id="KW-1003">Cell membrane</keyword>
<proteinExistence type="inferred from homology"/>
<dbReference type="Pfam" id="PF01075">
    <property type="entry name" value="Glyco_transf_9"/>
    <property type="match status" value="1"/>
</dbReference>
<evidence type="ECO:0000256" key="12">
    <source>
        <dbReference type="ARBA" id="ARBA00044330"/>
    </source>
</evidence>
<reference evidence="14 15" key="1">
    <citation type="submission" date="2015-01" db="EMBL/GenBank/DDBJ databases">
        <title>Complete genome of Pseudomonas batumici UCM B-321 producer of the batumin antibiotic with strong antistaphilococcal and potential anticancer activity.</title>
        <authorList>
            <person name="Klochko V.V."/>
            <person name="Zelena L.B."/>
            <person name="Elena K.A."/>
            <person name="Reva O.N."/>
        </authorList>
    </citation>
    <scope>NUCLEOTIDE SEQUENCE [LARGE SCALE GENOMIC DNA]</scope>
    <source>
        <strain evidence="14 15">UCM B-321</strain>
    </source>
</reference>
<gene>
    <name evidence="14" type="ORF">UCMB321_0634</name>
</gene>
<evidence type="ECO:0000256" key="8">
    <source>
        <dbReference type="ARBA" id="ARBA00023136"/>
    </source>
</evidence>
<keyword evidence="8" id="KW-0472">Membrane</keyword>
<dbReference type="PANTHER" id="PTHR30160:SF19">
    <property type="entry name" value="LIPOPOLYSACCHARIDE HEPTOSYLTRANSFERASE 1"/>
    <property type="match status" value="1"/>
</dbReference>
<protein>
    <recommendedName>
        <fullName evidence="11">Lipopolysaccharide heptosyltransferase 1</fullName>
        <ecNumber evidence="10">2.4.99.23</ecNumber>
    </recommendedName>
    <alternativeName>
        <fullName evidence="12">ADP-heptose:lipopolysaccharide heptosyltransferase I</fullName>
    </alternativeName>
</protein>
<comment type="caution">
    <text evidence="14">The sequence shown here is derived from an EMBL/GenBank/DDBJ whole genome shotgun (WGS) entry which is preliminary data.</text>
</comment>
<dbReference type="GO" id="GO:0008713">
    <property type="term" value="F:ADP-heptose-lipopolysaccharide heptosyltransferase activity"/>
    <property type="evidence" value="ECO:0007669"/>
    <property type="project" value="TreeGrafter"/>
</dbReference>
<evidence type="ECO:0000256" key="7">
    <source>
        <dbReference type="ARBA" id="ARBA00022985"/>
    </source>
</evidence>
<dbReference type="CDD" id="cd03789">
    <property type="entry name" value="GT9_LPS_heptosyltransferase"/>
    <property type="match status" value="1"/>
</dbReference>
<dbReference type="AlphaFoldDB" id="A0A0C2F3R6"/>
<dbReference type="InterPro" id="IPR011908">
    <property type="entry name" value="LipoPS_heptosylTferase-I"/>
</dbReference>
<dbReference type="Gene3D" id="3.40.50.2000">
    <property type="entry name" value="Glycogen Phosphorylase B"/>
    <property type="match status" value="2"/>
</dbReference>
<dbReference type="STRING" id="226910.UCMB321_0634"/>
<keyword evidence="5" id="KW-0328">Glycosyltransferase</keyword>
<dbReference type="EMBL" id="JXDG01000005">
    <property type="protein sequence ID" value="KIH85658.1"/>
    <property type="molecule type" value="Genomic_DNA"/>
</dbReference>
<dbReference type="SUPFAM" id="SSF53756">
    <property type="entry name" value="UDP-Glycosyltransferase/glycogen phosphorylase"/>
    <property type="match status" value="1"/>
</dbReference>
<dbReference type="EC" id="2.4.99.23" evidence="10"/>
<keyword evidence="15" id="KW-1185">Reference proteome</keyword>
<evidence type="ECO:0000256" key="1">
    <source>
        <dbReference type="ARBA" id="ARBA00004515"/>
    </source>
</evidence>
<dbReference type="GO" id="GO:0005829">
    <property type="term" value="C:cytosol"/>
    <property type="evidence" value="ECO:0007669"/>
    <property type="project" value="TreeGrafter"/>
</dbReference>
<evidence type="ECO:0000313" key="15">
    <source>
        <dbReference type="Proteomes" id="UP000031535"/>
    </source>
</evidence>
<evidence type="ECO:0000256" key="6">
    <source>
        <dbReference type="ARBA" id="ARBA00022679"/>
    </source>
</evidence>
<sequence>MNVLVVKLTSMGDLIHALPAITDAVNAIPGIQFDWVVDESFAEIPKLHPAVNTVITTAHRRWRRNIWQSIKSGEFSALWKKVRAKKYDVVIDAQNNLKSAVVMSFTRGLRCGMDRHSVREKFAHLVCHKTFTIPPEQHAVARQRQLFAKALGYALPDTSPDFAVRQPLPALPMTLPGPYLVFVHSTTWDTKHWPERYWQQLIQLAVQAGYHVVLPWGNANEQARAQRLAEASPQATVLPRLSITQQATMISQSAGAICVDTGLGHLTAALDKPAIHLYGPTDPALIGATGLHQRHLFAESECVPCYQQQCKFGAESACFVKSMRPETVWAQFVAQLEASSSRAILHS</sequence>
<evidence type="ECO:0000313" key="14">
    <source>
        <dbReference type="EMBL" id="KIH85658.1"/>
    </source>
</evidence>
<comment type="pathway">
    <text evidence="2">Bacterial outer membrane biogenesis; LPS core biosynthesis.</text>
</comment>
<keyword evidence="6 14" id="KW-0808">Transferase</keyword>
<keyword evidence="7" id="KW-0448">Lipopolysaccharide biosynthesis</keyword>
<accession>A0A0C2F3R6</accession>
<evidence type="ECO:0000256" key="10">
    <source>
        <dbReference type="ARBA" id="ARBA00044041"/>
    </source>
</evidence>
<dbReference type="GO" id="GO:0005886">
    <property type="term" value="C:plasma membrane"/>
    <property type="evidence" value="ECO:0007669"/>
    <property type="project" value="UniProtKB-SubCell"/>
</dbReference>
<dbReference type="PATRIC" id="fig|226910.6.peg.632"/>
<evidence type="ECO:0000256" key="2">
    <source>
        <dbReference type="ARBA" id="ARBA00004713"/>
    </source>
</evidence>
<comment type="similarity">
    <text evidence="9">Belongs to the glycosyltransferase 9 family.</text>
</comment>
<dbReference type="InterPro" id="IPR051199">
    <property type="entry name" value="LPS_LOS_Heptosyltrfase"/>
</dbReference>
<dbReference type="InterPro" id="IPR002201">
    <property type="entry name" value="Glyco_trans_9"/>
</dbReference>
<dbReference type="RefSeq" id="WP_040063811.1">
    <property type="nucleotide sequence ID" value="NZ_JXDG01000005.1"/>
</dbReference>
<evidence type="ECO:0000256" key="13">
    <source>
        <dbReference type="ARBA" id="ARBA00049201"/>
    </source>
</evidence>